<organism evidence="1">
    <name type="scientific">Salmonella enteritidis</name>
    <dbReference type="NCBI Taxonomy" id="149539"/>
    <lineage>
        <taxon>Bacteria</taxon>
        <taxon>Pseudomonadati</taxon>
        <taxon>Pseudomonadota</taxon>
        <taxon>Gammaproteobacteria</taxon>
        <taxon>Enterobacterales</taxon>
        <taxon>Enterobacteriaceae</taxon>
        <taxon>Salmonella</taxon>
    </lineage>
</organism>
<protein>
    <submittedName>
        <fullName evidence="1">Uncharacterized protein</fullName>
    </submittedName>
</protein>
<accession>A0A1S6KQX3</accession>
<dbReference type="AlphaFoldDB" id="A0A1S6KQX3"/>
<keyword evidence="1" id="KW-0614">Plasmid</keyword>
<dbReference type="EMBL" id="KY401053">
    <property type="protein sequence ID" value="AQT23775.1"/>
    <property type="molecule type" value="Genomic_DNA"/>
</dbReference>
<reference evidence="1" key="1">
    <citation type="submission" date="2016-12" db="EMBL/GenBank/DDBJ databases">
        <title>Fusion of virulence plasmid pSEN and IncHI2 resistance plasmid in Salmonella enteritidis.</title>
        <authorList>
            <person name="Wong M.H."/>
            <person name="Chen S."/>
        </authorList>
    </citation>
    <scope>NUCLEOTIDE SEQUENCE</scope>
    <source>
        <strain evidence="1">SE380</strain>
        <plasmid evidence="1">unnamed</plasmid>
    </source>
</reference>
<evidence type="ECO:0000313" key="1">
    <source>
        <dbReference type="EMBL" id="AQT23775.1"/>
    </source>
</evidence>
<sequence>MGYSYYIGLMVGSEITKSDRSGLLKTLPNHAAQLACTERAGLL</sequence>
<proteinExistence type="predicted"/>
<name>A0A1S6KQX3_SALEN</name>
<geneLocation type="plasmid" evidence="1">
    <name>unnamed</name>
</geneLocation>